<dbReference type="PANTHER" id="PTHR43570">
    <property type="entry name" value="ALDEHYDE DEHYDROGENASE"/>
    <property type="match status" value="1"/>
</dbReference>
<dbReference type="InterPro" id="IPR016161">
    <property type="entry name" value="Ald_DH/histidinol_DH"/>
</dbReference>
<dbReference type="PROSITE" id="PS00070">
    <property type="entry name" value="ALDEHYDE_DEHYDR_CYS"/>
    <property type="match status" value="1"/>
</dbReference>
<proteinExistence type="inferred from homology"/>
<reference evidence="9 10" key="1">
    <citation type="submission" date="2017-04" db="EMBL/GenBank/DDBJ databases">
        <authorList>
            <person name="Afonso C.L."/>
            <person name="Miller P.J."/>
            <person name="Scott M.A."/>
            <person name="Spackman E."/>
            <person name="Goraichik I."/>
            <person name="Dimitrov K.M."/>
            <person name="Suarez D.L."/>
            <person name="Swayne D.E."/>
        </authorList>
    </citation>
    <scope>NUCLEOTIDE SEQUENCE [LARGE SCALE GENOMIC DNA]</scope>
    <source>
        <strain evidence="9 10">VK13</strain>
    </source>
</reference>
<dbReference type="SUPFAM" id="SSF53720">
    <property type="entry name" value="ALDH-like"/>
    <property type="match status" value="1"/>
</dbReference>
<evidence type="ECO:0000256" key="3">
    <source>
        <dbReference type="ARBA" id="ARBA00023027"/>
    </source>
</evidence>
<dbReference type="GO" id="GO:0005737">
    <property type="term" value="C:cytoplasm"/>
    <property type="evidence" value="ECO:0007669"/>
    <property type="project" value="TreeGrafter"/>
</dbReference>
<feature type="active site" evidence="5">
    <location>
        <position position="245"/>
    </location>
</feature>
<feature type="domain" description="Aldehyde dehydrogenase" evidence="8">
    <location>
        <begin position="24"/>
        <end position="431"/>
    </location>
</feature>
<dbReference type="STRING" id="1938817.SAMN06296008_10680"/>
<dbReference type="Gene3D" id="3.40.605.10">
    <property type="entry name" value="Aldehyde Dehydrogenase, Chain A, domain 1"/>
    <property type="match status" value="1"/>
</dbReference>
<evidence type="ECO:0000313" key="9">
    <source>
        <dbReference type="EMBL" id="SMC50754.1"/>
    </source>
</evidence>
<dbReference type="Proteomes" id="UP000192708">
    <property type="component" value="Unassembled WGS sequence"/>
</dbReference>
<dbReference type="InterPro" id="IPR029510">
    <property type="entry name" value="Ald_DH_CS_GLU"/>
</dbReference>
<dbReference type="RefSeq" id="WP_084283414.1">
    <property type="nucleotide sequence ID" value="NZ_FWXJ01000006.1"/>
</dbReference>
<evidence type="ECO:0000256" key="2">
    <source>
        <dbReference type="ARBA" id="ARBA00023002"/>
    </source>
</evidence>
<protein>
    <recommendedName>
        <fullName evidence="4">Aldehyde dehydrogenase</fullName>
    </recommendedName>
</protein>
<dbReference type="EMBL" id="FWXJ01000006">
    <property type="protein sequence ID" value="SMC50754.1"/>
    <property type="molecule type" value="Genomic_DNA"/>
</dbReference>
<keyword evidence="10" id="KW-1185">Reference proteome</keyword>
<dbReference type="AlphaFoldDB" id="A0A1W1ZQS1"/>
<dbReference type="InterPro" id="IPR015590">
    <property type="entry name" value="Aldehyde_DH_dom"/>
</dbReference>
<organism evidence="9 10">
    <name type="scientific">Polynucleobacter kasalickyi</name>
    <dbReference type="NCBI Taxonomy" id="1938817"/>
    <lineage>
        <taxon>Bacteria</taxon>
        <taxon>Pseudomonadati</taxon>
        <taxon>Pseudomonadota</taxon>
        <taxon>Betaproteobacteria</taxon>
        <taxon>Burkholderiales</taxon>
        <taxon>Burkholderiaceae</taxon>
        <taxon>Polynucleobacter</taxon>
    </lineage>
</organism>
<dbReference type="Gene3D" id="3.40.309.10">
    <property type="entry name" value="Aldehyde Dehydrogenase, Chain A, domain 2"/>
    <property type="match status" value="1"/>
</dbReference>
<keyword evidence="2 4" id="KW-0560">Oxidoreductase</keyword>
<accession>A0A1W1ZQS1</accession>
<dbReference type="InterPro" id="IPR016162">
    <property type="entry name" value="Ald_DH_N"/>
</dbReference>
<evidence type="ECO:0000256" key="5">
    <source>
        <dbReference type="PIRSR" id="PIRSR036492-1"/>
    </source>
</evidence>
<dbReference type="InterPro" id="IPR012394">
    <property type="entry name" value="Aldehyde_DH_NAD(P)"/>
</dbReference>
<gene>
    <name evidence="9" type="ORF">SAMN06296008_10680</name>
</gene>
<evidence type="ECO:0000313" key="10">
    <source>
        <dbReference type="Proteomes" id="UP000192708"/>
    </source>
</evidence>
<evidence type="ECO:0000259" key="8">
    <source>
        <dbReference type="Pfam" id="PF00171"/>
    </source>
</evidence>
<dbReference type="InterPro" id="IPR016163">
    <property type="entry name" value="Ald_DH_C"/>
</dbReference>
<evidence type="ECO:0000256" key="1">
    <source>
        <dbReference type="ARBA" id="ARBA00009986"/>
    </source>
</evidence>
<dbReference type="Pfam" id="PF00171">
    <property type="entry name" value="Aldedh"/>
    <property type="match status" value="1"/>
</dbReference>
<evidence type="ECO:0000256" key="4">
    <source>
        <dbReference type="PIRNR" id="PIRNR036492"/>
    </source>
</evidence>
<dbReference type="PANTHER" id="PTHR43570:SF20">
    <property type="entry name" value="ALDEHYDE DEHYDROGENASE ALDX-RELATED"/>
    <property type="match status" value="1"/>
</dbReference>
<name>A0A1W1ZQS1_9BURK</name>
<keyword evidence="3" id="KW-0520">NAD</keyword>
<comment type="similarity">
    <text evidence="1 4 7">Belongs to the aldehyde dehydrogenase family.</text>
</comment>
<feature type="active site" evidence="5 6">
    <location>
        <position position="211"/>
    </location>
</feature>
<sequence length="464" mass="51983">MNPFLYDFDLARQTYLQDPFPTLTVRRDRINRLLTMLNENEENLCKVIQADFHYRNTIETQLAEISMIRSAAKFNLKNLAKWTAKRKVITPSYLRPSQSYIMPQPKGIVGIMSPWNYPLALALIPVIAAFAAGNRVWLKPSERSARTSGYLAVLIQQYFHPSEFTIITGGPEISKHFSELPFHHLLFTGSTQTGQLVAKAAAENLTPVTLELGGKSPAIIEASANLADACSRIIYGKLFNAGQTCIAPDYLLVPHHLIDSCIKELQKSLLKQYPNDEGLTHPIDQNQLTRWQYLVQDAAQRGCKTIPLANEEWLKQFPFMPMLVLQPTSQSAVMSEEIFGPILPILGYDKLQDAYDFIQQRPNPLCIYYFGKSSESISQLLNQTKSGGVTLNDTLLHYSNPYLPFGGVGDSGMGSYHGKFGFDTFSHLKSVMTMKGFMGIKALGGTKMAHPPYGNRIKKLLKVL</sequence>
<dbReference type="GO" id="GO:0004029">
    <property type="term" value="F:aldehyde dehydrogenase (NAD+) activity"/>
    <property type="evidence" value="ECO:0007669"/>
    <property type="project" value="TreeGrafter"/>
</dbReference>
<dbReference type="PIRSF" id="PIRSF036492">
    <property type="entry name" value="ALDH"/>
    <property type="match status" value="1"/>
</dbReference>
<evidence type="ECO:0000256" key="7">
    <source>
        <dbReference type="RuleBase" id="RU003345"/>
    </source>
</evidence>
<dbReference type="InterPro" id="IPR016160">
    <property type="entry name" value="Ald_DH_CS_CYS"/>
</dbReference>
<evidence type="ECO:0000256" key="6">
    <source>
        <dbReference type="PROSITE-ProRule" id="PRU10007"/>
    </source>
</evidence>
<dbReference type="PROSITE" id="PS00687">
    <property type="entry name" value="ALDEHYDE_DEHYDR_GLU"/>
    <property type="match status" value="1"/>
</dbReference>
<dbReference type="GO" id="GO:0006081">
    <property type="term" value="P:aldehyde metabolic process"/>
    <property type="evidence" value="ECO:0007669"/>
    <property type="project" value="InterPro"/>
</dbReference>
<dbReference type="OrthoDB" id="6187633at2"/>